<reference evidence="2 3" key="1">
    <citation type="submission" date="2014-08" db="EMBL/GenBank/DDBJ databases">
        <title>Complete genome of a marine bacteria Jeotgalibacillus malaysiensis.</title>
        <authorList>
            <person name="Yaakop A.S."/>
            <person name="Chan K.-G."/>
            <person name="Goh K.M."/>
        </authorList>
    </citation>
    <scope>NUCLEOTIDE SEQUENCE [LARGE SCALE GENOMIC DNA]</scope>
    <source>
        <strain evidence="2 3">D5</strain>
    </source>
</reference>
<dbReference type="Pfam" id="PF26154">
    <property type="entry name" value="DUF8042"/>
    <property type="match status" value="1"/>
</dbReference>
<dbReference type="STRING" id="1508404.JMA_28220"/>
<gene>
    <name evidence="2" type="ORF">JMA_28220</name>
</gene>
<feature type="domain" description="DUF8042" evidence="1">
    <location>
        <begin position="12"/>
        <end position="112"/>
    </location>
</feature>
<accession>A0A0B5AVT9</accession>
<dbReference type="Proteomes" id="UP000031449">
    <property type="component" value="Chromosome"/>
</dbReference>
<dbReference type="HOGENOM" id="CLU_165982_1_0_9"/>
<dbReference type="EMBL" id="CP009416">
    <property type="protein sequence ID" value="AJD92139.1"/>
    <property type="molecule type" value="Genomic_DNA"/>
</dbReference>
<evidence type="ECO:0000259" key="1">
    <source>
        <dbReference type="Pfam" id="PF26154"/>
    </source>
</evidence>
<proteinExistence type="predicted"/>
<dbReference type="BioCyc" id="JESP1508404:G14D9-12103-MONOMER"/>
<protein>
    <recommendedName>
        <fullName evidence="1">DUF8042 domain-containing protein</fullName>
    </recommendedName>
</protein>
<dbReference type="KEGG" id="jeo:JMA_28220"/>
<name>A0A0B5AVT9_9BACL</name>
<evidence type="ECO:0000313" key="2">
    <source>
        <dbReference type="EMBL" id="AJD92139.1"/>
    </source>
</evidence>
<dbReference type="InterPro" id="IPR058355">
    <property type="entry name" value="DUF8042"/>
</dbReference>
<dbReference type="OrthoDB" id="1683192at2"/>
<dbReference type="AlphaFoldDB" id="A0A0B5AVT9"/>
<organism evidence="2 3">
    <name type="scientific">Jeotgalibacillus malaysiensis</name>
    <dbReference type="NCBI Taxonomy" id="1508404"/>
    <lineage>
        <taxon>Bacteria</taxon>
        <taxon>Bacillati</taxon>
        <taxon>Bacillota</taxon>
        <taxon>Bacilli</taxon>
        <taxon>Bacillales</taxon>
        <taxon>Caryophanaceae</taxon>
        <taxon>Jeotgalibacillus</taxon>
    </lineage>
</organism>
<sequence>MNVENLVGETKQSINELLPSLHYNSELVNSYLRQGNEYKAMNLLPELIDALSWLLSAVEGIEKNGYNIVIDKALLTSILKEALEGLENDDNVLLADVLEYELNPMLEKWIKETL</sequence>
<evidence type="ECO:0000313" key="3">
    <source>
        <dbReference type="Proteomes" id="UP000031449"/>
    </source>
</evidence>
<keyword evidence="3" id="KW-1185">Reference proteome</keyword>